<protein>
    <submittedName>
        <fullName evidence="3">Uncharacterized protein</fullName>
    </submittedName>
</protein>
<evidence type="ECO:0000256" key="1">
    <source>
        <dbReference type="SAM" id="MobiDB-lite"/>
    </source>
</evidence>
<evidence type="ECO:0000256" key="2">
    <source>
        <dbReference type="SAM" id="Phobius"/>
    </source>
</evidence>
<gene>
    <name evidence="3" type="ORF">HPP92_001109</name>
</gene>
<dbReference type="EMBL" id="JADCNM010000001">
    <property type="protein sequence ID" value="KAG0501037.1"/>
    <property type="molecule type" value="Genomic_DNA"/>
</dbReference>
<keyword evidence="2" id="KW-0472">Membrane</keyword>
<feature type="region of interest" description="Disordered" evidence="1">
    <location>
        <begin position="149"/>
        <end position="171"/>
    </location>
</feature>
<dbReference type="OrthoDB" id="435402at2759"/>
<evidence type="ECO:0000313" key="3">
    <source>
        <dbReference type="EMBL" id="KAG0501037.1"/>
    </source>
</evidence>
<dbReference type="AlphaFoldDB" id="A0A835VJD0"/>
<organism evidence="3 4">
    <name type="scientific">Vanilla planifolia</name>
    <name type="common">Vanilla</name>
    <dbReference type="NCBI Taxonomy" id="51239"/>
    <lineage>
        <taxon>Eukaryota</taxon>
        <taxon>Viridiplantae</taxon>
        <taxon>Streptophyta</taxon>
        <taxon>Embryophyta</taxon>
        <taxon>Tracheophyta</taxon>
        <taxon>Spermatophyta</taxon>
        <taxon>Magnoliopsida</taxon>
        <taxon>Liliopsida</taxon>
        <taxon>Asparagales</taxon>
        <taxon>Orchidaceae</taxon>
        <taxon>Vanilloideae</taxon>
        <taxon>Vanilleae</taxon>
        <taxon>Vanilla</taxon>
    </lineage>
</organism>
<proteinExistence type="predicted"/>
<name>A0A835VJD0_VANPL</name>
<dbReference type="Proteomes" id="UP000639772">
    <property type="component" value="Chromosome 1"/>
</dbReference>
<evidence type="ECO:0000313" key="4">
    <source>
        <dbReference type="Proteomes" id="UP000639772"/>
    </source>
</evidence>
<keyword evidence="2" id="KW-1133">Transmembrane helix</keyword>
<accession>A0A835VJD0</accession>
<feature type="transmembrane region" description="Helical" evidence="2">
    <location>
        <begin position="118"/>
        <end position="137"/>
    </location>
</feature>
<keyword evidence="2" id="KW-0812">Transmembrane</keyword>
<sequence length="171" mass="18699">MALRFLRIPSRRRIASSVYLTGDQTLAVWLGMINPSHQQLLPPGSLTQVLLNSSRVGSFADGKGSWHPSPRVDDPFSVLWSAASAVTTQGSRLFVAENLPEDPATTILRKIFSAVGKYVTLIVLPIFVFLKILLTSINCSGSQKTIRTCYPQTPNGATNPTNRSSKQDMPQ</sequence>
<comment type="caution">
    <text evidence="3">The sequence shown here is derived from an EMBL/GenBank/DDBJ whole genome shotgun (WGS) entry which is preliminary data.</text>
</comment>
<reference evidence="3 4" key="1">
    <citation type="journal article" date="2020" name="Nat. Food">
        <title>A phased Vanilla planifolia genome enables genetic improvement of flavour and production.</title>
        <authorList>
            <person name="Hasing T."/>
            <person name="Tang H."/>
            <person name="Brym M."/>
            <person name="Khazi F."/>
            <person name="Huang T."/>
            <person name="Chambers A.H."/>
        </authorList>
    </citation>
    <scope>NUCLEOTIDE SEQUENCE [LARGE SCALE GENOMIC DNA]</scope>
    <source>
        <tissue evidence="3">Leaf</tissue>
    </source>
</reference>